<feature type="domain" description="OTU" evidence="7">
    <location>
        <begin position="28"/>
        <end position="149"/>
    </location>
</feature>
<feature type="compositionally biased region" description="Low complexity" evidence="6">
    <location>
        <begin position="1159"/>
        <end position="1170"/>
    </location>
</feature>
<feature type="compositionally biased region" description="Polar residues" evidence="6">
    <location>
        <begin position="857"/>
        <end position="866"/>
    </location>
</feature>
<sequence>MDVRENMQSNDERGAEKLMDDYLKSLGLHRKKIAKDGSCLFRAVAEQVLHSQNLHTEVRARCVEYLKKNRDIYEAFVEGDFEHYLYKLQDPQQWVGEVEINALAVIYKRDFLIYQEPGKPPVQITDNNFKDKVQLCFLNGNHYDSVYPSRHIKDAAICQSILYELLYDNVLKMDRNLLSGVCQRSSRPNDLLSDDNMAACLSSDESELDSGEALRVENGTSMNSTRQSYRGRGRGRLSERLRRSLNPTLYRNVEYDVWQKTKKAQQKMDYCIAAEMHYTVGDRCQVRLDGRNYNAIIEVPPNNSMVTVHIEDLGKSRQVPLWSVHPPSDENSWSLVVNKDKKLSNGHGDWEERGKGRAKGKCTPASSSVSQATSQGSTGRVQKQHSWPPQATVEEHGGAKPNRKCLTESLSFGLTEKERLAKEEEKRNVALVEIQLRDERSFPALGAQPTMHGDGGKRKGGEKKRSQRNKMRSPVEDVRAQSPSAGERPKSSTPPPATTTANTAPTANTTTPTNPTLPAAKPTVASPVNPEPTLAQLSSRKTSTPDKNMAAAVPGSTSCVPLTSAAPSLKTNAQSYASTATVPPSSAAPAPAAPAPTAAAAAAAPGTKRPAPSGPPPHSIPSSASVFSFVTPVLPAASPVLTSSASSPSLSSSSKIPTSSSSSLPSKSSPSPPPSSSVPPPTFIAPIAPSPVAAQGFLPSSSFPRSSPPVASLLHSTSPSSLTTSSSVQTPSCVIHPAAQVHKDPPAQAQTPNSLPQFGGPLTPPPTSQSQSSKIHPQVYVPPNQCPISVPQTSLLQPSLPQNQTQNDDSLPPNISVPQMQAEVQSSLPHTDVSTVPQSQIQPPVVEPQPPFPQVQASVSQLQPQCEVQYPSQSQSEVAQVQSSHPPPEASYPQTHQTTVPVSDSMQPQPSITQPHLHSQVVQAPHPSQVPHPSLSLSASPTHNSLQTQTHNTQNTSEAAPPPTQYPQPQPESLTQPPTQQSHPPHPQVHSAHPPPPPHPSSIPGSVPLQQLSQLYQDVLYPGFPQGQKGDVVPTPAFSSSKTGDDLPQDVNVLRFFFNLGVKAYSMPLFPPYMYLISLQQAYTMHPKVPSRSPSPTPQFPPSNPPSRHQEAYSQYSPTSASVPTPYDHQVTLTEPPRPSEHSFNQPGYPAIQPPPQRMPWQQQQMAPPRNSGYSVPYSSAAPQYPVPMASSQGYHSGQGSAHPSYPTNMPPYHPSSMGYHPTSIPEGFQGSQGTMAQHQSGNGDTVSVHGLGRVPGFKTEQEESVLLVDPPLNNMPIHVTMTTVKPTNSPGSHDIASIATMPVDNNRYSSLRKTFGKVGVPPEPGKLGFVSHVAMPEGLSVGCSTEEDWKETEVSNPPTPNFRGTIRKPYRGRGRGGRDGGRGSQRRRQGGDMRGVYNHALYGPSLGPGTSERGYH</sequence>
<dbReference type="InterPro" id="IPR038765">
    <property type="entry name" value="Papain-like_cys_pep_sf"/>
</dbReference>
<feature type="compositionally biased region" description="Pro residues" evidence="6">
    <location>
        <begin position="670"/>
        <end position="683"/>
    </location>
</feature>
<dbReference type="GO" id="GO:0016579">
    <property type="term" value="P:protein deubiquitination"/>
    <property type="evidence" value="ECO:0007669"/>
    <property type="project" value="TreeGrafter"/>
</dbReference>
<feature type="compositionally biased region" description="Polar residues" evidence="6">
    <location>
        <begin position="555"/>
        <end position="576"/>
    </location>
</feature>
<feature type="compositionally biased region" description="Low complexity" evidence="6">
    <location>
        <begin position="640"/>
        <end position="669"/>
    </location>
</feature>
<feature type="compositionally biased region" description="Basic and acidic residues" evidence="6">
    <location>
        <begin position="344"/>
        <end position="355"/>
    </location>
</feature>
<feature type="compositionally biased region" description="Polar residues" evidence="6">
    <location>
        <begin position="1112"/>
        <end position="1123"/>
    </location>
</feature>
<evidence type="ECO:0000256" key="4">
    <source>
        <dbReference type="ARBA" id="ARBA00022786"/>
    </source>
</evidence>
<feature type="compositionally biased region" description="Low complexity" evidence="6">
    <location>
        <begin position="872"/>
        <end position="884"/>
    </location>
</feature>
<dbReference type="EMBL" id="CM015724">
    <property type="protein sequence ID" value="KAF3698063.1"/>
    <property type="molecule type" value="Genomic_DNA"/>
</dbReference>
<gene>
    <name evidence="8" type="ORF">EXN66_Car013744</name>
</gene>
<keyword evidence="9" id="KW-1185">Reference proteome</keyword>
<dbReference type="GO" id="GO:1903093">
    <property type="term" value="P:regulation of protein K48-linked deubiquitination"/>
    <property type="evidence" value="ECO:0007669"/>
    <property type="project" value="TreeGrafter"/>
</dbReference>
<feature type="region of interest" description="Disordered" evidence="6">
    <location>
        <begin position="1352"/>
        <end position="1417"/>
    </location>
</feature>
<reference evidence="8 9" key="1">
    <citation type="submission" date="2019-02" db="EMBL/GenBank/DDBJ databases">
        <title>Opniocepnalus argus genome.</title>
        <authorList>
            <person name="Zhou C."/>
            <person name="Xiao S."/>
        </authorList>
    </citation>
    <scope>NUCLEOTIDE SEQUENCE [LARGE SCALE GENOMIC DNA]</scope>
    <source>
        <strain evidence="8">OARG1902GOOAL</strain>
        <tissue evidence="8">Muscle</tissue>
    </source>
</reference>
<dbReference type="GO" id="GO:2000660">
    <property type="term" value="P:negative regulation of interleukin-1-mediated signaling pathway"/>
    <property type="evidence" value="ECO:0007669"/>
    <property type="project" value="TreeGrafter"/>
</dbReference>
<feature type="compositionally biased region" description="Low complexity" evidence="6">
    <location>
        <begin position="498"/>
        <end position="523"/>
    </location>
</feature>
<feature type="compositionally biased region" description="Polar residues" evidence="6">
    <location>
        <begin position="816"/>
        <end position="835"/>
    </location>
</feature>
<feature type="compositionally biased region" description="Pro residues" evidence="6">
    <location>
        <begin position="1093"/>
        <end position="1105"/>
    </location>
</feature>
<name>A0A6G1Q6T6_CHAAH</name>
<proteinExistence type="predicted"/>
<evidence type="ECO:0000313" key="9">
    <source>
        <dbReference type="Proteomes" id="UP000503349"/>
    </source>
</evidence>
<dbReference type="EC" id="3.4.19.12" evidence="2"/>
<evidence type="ECO:0000256" key="2">
    <source>
        <dbReference type="ARBA" id="ARBA00012759"/>
    </source>
</evidence>
<comment type="catalytic activity">
    <reaction evidence="1">
        <text>Thiol-dependent hydrolysis of ester, thioester, amide, peptide and isopeptide bonds formed by the C-terminal Gly of ubiquitin (a 76-residue protein attached to proteins as an intracellular targeting signal).</text>
        <dbReference type="EC" id="3.4.19.12"/>
    </reaction>
</comment>
<keyword evidence="5" id="KW-0788">Thiol protease</keyword>
<dbReference type="InterPro" id="IPR003323">
    <property type="entry name" value="OTU_dom"/>
</dbReference>
<dbReference type="SUPFAM" id="SSF54001">
    <property type="entry name" value="Cysteine proteinases"/>
    <property type="match status" value="1"/>
</dbReference>
<evidence type="ECO:0000259" key="7">
    <source>
        <dbReference type="PROSITE" id="PS50802"/>
    </source>
</evidence>
<evidence type="ECO:0000313" key="8">
    <source>
        <dbReference type="EMBL" id="KAF3698063.1"/>
    </source>
</evidence>
<feature type="compositionally biased region" description="Low complexity" evidence="6">
    <location>
        <begin position="365"/>
        <end position="379"/>
    </location>
</feature>
<feature type="compositionally biased region" description="Polar residues" evidence="6">
    <location>
        <begin position="935"/>
        <end position="958"/>
    </location>
</feature>
<feature type="region of interest" description="Disordered" evidence="6">
    <location>
        <begin position="1086"/>
        <end position="1173"/>
    </location>
</feature>
<evidence type="ECO:0000256" key="1">
    <source>
        <dbReference type="ARBA" id="ARBA00000707"/>
    </source>
</evidence>
<feature type="compositionally biased region" description="Low complexity" evidence="6">
    <location>
        <begin position="699"/>
        <end position="727"/>
    </location>
</feature>
<dbReference type="GO" id="GO:0006508">
    <property type="term" value="P:proteolysis"/>
    <property type="evidence" value="ECO:0007669"/>
    <property type="project" value="UniProtKB-KW"/>
</dbReference>
<dbReference type="PANTHER" id="PTHR12419:SF9">
    <property type="entry name" value="OTU DOMAIN-CONTAINING PROTEIN 4"/>
    <property type="match status" value="1"/>
</dbReference>
<dbReference type="Gene3D" id="3.90.70.80">
    <property type="match status" value="1"/>
</dbReference>
<evidence type="ECO:0000256" key="5">
    <source>
        <dbReference type="ARBA" id="ARBA00022807"/>
    </source>
</evidence>
<feature type="compositionally biased region" description="Polar residues" evidence="6">
    <location>
        <begin position="892"/>
        <end position="922"/>
    </location>
</feature>
<feature type="compositionally biased region" description="Low complexity" evidence="6">
    <location>
        <begin position="976"/>
        <end position="992"/>
    </location>
</feature>
<dbReference type="Pfam" id="PF02338">
    <property type="entry name" value="OTU"/>
    <property type="match status" value="1"/>
</dbReference>
<feature type="region of interest" description="Disordered" evidence="6">
    <location>
        <begin position="1021"/>
        <end position="1048"/>
    </location>
</feature>
<accession>A0A6G1Q6T6</accession>
<evidence type="ECO:0000256" key="3">
    <source>
        <dbReference type="ARBA" id="ARBA00022670"/>
    </source>
</evidence>
<dbReference type="PANTHER" id="PTHR12419">
    <property type="entry name" value="OTU DOMAIN CONTAINING PROTEIN"/>
    <property type="match status" value="1"/>
</dbReference>
<feature type="region of interest" description="Disordered" evidence="6">
    <location>
        <begin position="640"/>
        <end position="1007"/>
    </location>
</feature>
<keyword evidence="5" id="KW-0378">Hydrolase</keyword>
<feature type="compositionally biased region" description="Basic residues" evidence="6">
    <location>
        <begin position="1366"/>
        <end position="1376"/>
    </location>
</feature>
<feature type="compositionally biased region" description="Polar residues" evidence="6">
    <location>
        <begin position="786"/>
        <end position="809"/>
    </location>
</feature>
<evidence type="ECO:0000256" key="6">
    <source>
        <dbReference type="SAM" id="MobiDB-lite"/>
    </source>
</evidence>
<organism evidence="8 9">
    <name type="scientific">Channa argus</name>
    <name type="common">Northern snakehead</name>
    <name type="synonym">Ophicephalus argus</name>
    <dbReference type="NCBI Taxonomy" id="215402"/>
    <lineage>
        <taxon>Eukaryota</taxon>
        <taxon>Metazoa</taxon>
        <taxon>Chordata</taxon>
        <taxon>Craniata</taxon>
        <taxon>Vertebrata</taxon>
        <taxon>Euteleostomi</taxon>
        <taxon>Actinopterygii</taxon>
        <taxon>Neopterygii</taxon>
        <taxon>Teleostei</taxon>
        <taxon>Neoteleostei</taxon>
        <taxon>Acanthomorphata</taxon>
        <taxon>Anabantaria</taxon>
        <taxon>Anabantiformes</taxon>
        <taxon>Channoidei</taxon>
        <taxon>Channidae</taxon>
        <taxon>Channa</taxon>
    </lineage>
</organism>
<dbReference type="Proteomes" id="UP000503349">
    <property type="component" value="Chromosome 13"/>
</dbReference>
<dbReference type="GO" id="GO:0061578">
    <property type="term" value="F:K63-linked deubiquitinase activity"/>
    <property type="evidence" value="ECO:0007669"/>
    <property type="project" value="TreeGrafter"/>
</dbReference>
<protein>
    <recommendedName>
        <fullName evidence="2">ubiquitinyl hydrolase 1</fullName>
        <ecNumber evidence="2">3.4.19.12</ecNumber>
    </recommendedName>
</protein>
<feature type="region of interest" description="Disordered" evidence="6">
    <location>
        <begin position="442"/>
        <end position="624"/>
    </location>
</feature>
<keyword evidence="4" id="KW-0833">Ubl conjugation pathway</keyword>
<reference evidence="9" key="2">
    <citation type="submission" date="2019-02" db="EMBL/GenBank/DDBJ databases">
        <title>Opniocepnalus argus Var Kimnra genome.</title>
        <authorList>
            <person name="Zhou C."/>
            <person name="Xiao S."/>
        </authorList>
    </citation>
    <scope>NUCLEOTIDE SEQUENCE [LARGE SCALE GENOMIC DNA]</scope>
</reference>
<dbReference type="GO" id="GO:0034122">
    <property type="term" value="P:negative regulation of toll-like receptor signaling pathway"/>
    <property type="evidence" value="ECO:0007669"/>
    <property type="project" value="TreeGrafter"/>
</dbReference>
<dbReference type="PROSITE" id="PS50802">
    <property type="entry name" value="OTU"/>
    <property type="match status" value="1"/>
</dbReference>
<feature type="region of interest" description="Disordered" evidence="6">
    <location>
        <begin position="344"/>
        <end position="404"/>
    </location>
</feature>
<feature type="compositionally biased region" description="Polar residues" evidence="6">
    <location>
        <begin position="380"/>
        <end position="389"/>
    </location>
</feature>
<feature type="compositionally biased region" description="Low complexity" evidence="6">
    <location>
        <begin position="577"/>
        <end position="605"/>
    </location>
</feature>
<feature type="compositionally biased region" description="Polar residues" evidence="6">
    <location>
        <begin position="535"/>
        <end position="546"/>
    </location>
</feature>
<feature type="compositionally biased region" description="Pro residues" evidence="6">
    <location>
        <begin position="960"/>
        <end position="970"/>
    </location>
</feature>
<dbReference type="GO" id="GO:0004843">
    <property type="term" value="F:cysteine-type deubiquitinase activity"/>
    <property type="evidence" value="ECO:0007669"/>
    <property type="project" value="UniProtKB-EC"/>
</dbReference>
<keyword evidence="3" id="KW-0645">Protease</keyword>
<dbReference type="InterPro" id="IPR050704">
    <property type="entry name" value="Peptidase_C85-like"/>
</dbReference>
<feature type="compositionally biased region" description="Basic residues" evidence="6">
    <location>
        <begin position="460"/>
        <end position="471"/>
    </location>
</feature>